<keyword evidence="2" id="KW-1185">Reference proteome</keyword>
<proteinExistence type="predicted"/>
<protein>
    <submittedName>
        <fullName evidence="1">Uncharacterized protein</fullName>
    </submittedName>
</protein>
<organism evidence="1 2">
    <name type="scientific">Mesorhizobium australafricanum</name>
    <dbReference type="NCBI Taxonomy" id="3072311"/>
    <lineage>
        <taxon>Bacteria</taxon>
        <taxon>Pseudomonadati</taxon>
        <taxon>Pseudomonadota</taxon>
        <taxon>Alphaproteobacteria</taxon>
        <taxon>Hyphomicrobiales</taxon>
        <taxon>Phyllobacteriaceae</taxon>
        <taxon>Mesorhizobium</taxon>
    </lineage>
</organism>
<dbReference type="Proteomes" id="UP001272097">
    <property type="component" value="Unassembled WGS sequence"/>
</dbReference>
<comment type="caution">
    <text evidence="1">The sequence shown here is derived from an EMBL/GenBank/DDBJ whole genome shotgun (WGS) entry which is preliminary data.</text>
</comment>
<evidence type="ECO:0000313" key="2">
    <source>
        <dbReference type="Proteomes" id="UP001272097"/>
    </source>
</evidence>
<dbReference type="EMBL" id="JAVIIS010000016">
    <property type="protein sequence ID" value="MDX8440596.1"/>
    <property type="molecule type" value="Genomic_DNA"/>
</dbReference>
<sequence>MALAEAVMDNFELIDLLCVIDACASDRSAGRLVPMSKAVEELRVLTGDFISSDEDAANALTLVALNRGCAVLLDEQAGADIVDEL</sequence>
<evidence type="ECO:0000313" key="1">
    <source>
        <dbReference type="EMBL" id="MDX8440596.1"/>
    </source>
</evidence>
<reference evidence="1 2" key="1">
    <citation type="submission" date="2023-08" db="EMBL/GenBank/DDBJ databases">
        <title>Implementing the SeqCode for naming new Mesorhizobium species isolated from Vachellia karroo root nodules.</title>
        <authorList>
            <person name="Van Lill M."/>
        </authorList>
    </citation>
    <scope>NUCLEOTIDE SEQUENCE [LARGE SCALE GENOMIC DNA]</scope>
    <source>
        <strain evidence="1 2">VK3E</strain>
    </source>
</reference>
<name>A0ABU4WX01_9HYPH</name>
<gene>
    <name evidence="1" type="ORF">RFM51_13430</name>
</gene>
<accession>A0ABU4WX01</accession>